<dbReference type="Proteomes" id="UP000181956">
    <property type="component" value="Chromosome I"/>
</dbReference>
<accession>A0A1H1T505</accession>
<name>A0A1H1T505_9MICO</name>
<dbReference type="OrthoDB" id="9807577at2"/>
<protein>
    <recommendedName>
        <fullName evidence="3">DUF1643 domain-containing protein</fullName>
    </recommendedName>
</protein>
<evidence type="ECO:0008006" key="3">
    <source>
        <dbReference type="Google" id="ProtNLM"/>
    </source>
</evidence>
<evidence type="ECO:0000313" key="2">
    <source>
        <dbReference type="Proteomes" id="UP000181956"/>
    </source>
</evidence>
<proteinExistence type="predicted"/>
<sequence>MGDSVDQSQWVYERAADGSARFVLGTVGENPLVCFGINPSTATPDALDRTVKRVSSFAADNGYDSWTMLNVYPQISTDPKGLDRMHRADLKAENERNIAKVLGGRPSDQPRTLLAAWGGLIESRAYLPMLLRDIVQLTADAGCEWMSLGQPTKDGHPRHPLYVRGDTALQPFSADRFVQASL</sequence>
<dbReference type="AlphaFoldDB" id="A0A1H1T505"/>
<dbReference type="InterPro" id="IPR012441">
    <property type="entry name" value="DUF1643"/>
</dbReference>
<evidence type="ECO:0000313" key="1">
    <source>
        <dbReference type="EMBL" id="SDS54759.1"/>
    </source>
</evidence>
<gene>
    <name evidence="1" type="ORF">SAMN04489834_1682</name>
</gene>
<organism evidence="1 2">
    <name type="scientific">Microterricola viridarii</name>
    <dbReference type="NCBI Taxonomy" id="412690"/>
    <lineage>
        <taxon>Bacteria</taxon>
        <taxon>Bacillati</taxon>
        <taxon>Actinomycetota</taxon>
        <taxon>Actinomycetes</taxon>
        <taxon>Micrococcales</taxon>
        <taxon>Microbacteriaceae</taxon>
        <taxon>Microterricola</taxon>
    </lineage>
</organism>
<dbReference type="Pfam" id="PF07799">
    <property type="entry name" value="DUF1643"/>
    <property type="match status" value="1"/>
</dbReference>
<dbReference type="EMBL" id="LT629742">
    <property type="protein sequence ID" value="SDS54759.1"/>
    <property type="molecule type" value="Genomic_DNA"/>
</dbReference>
<reference evidence="2" key="1">
    <citation type="submission" date="2016-10" db="EMBL/GenBank/DDBJ databases">
        <authorList>
            <person name="Varghese N."/>
            <person name="Submissions S."/>
        </authorList>
    </citation>
    <scope>NUCLEOTIDE SEQUENCE [LARGE SCALE GENOMIC DNA]</scope>
    <source>
        <strain evidence="2">DSM 21772</strain>
    </source>
</reference>
<keyword evidence="2" id="KW-1185">Reference proteome</keyword>